<proteinExistence type="inferred from homology"/>
<keyword evidence="9" id="KW-0808">Transferase</keyword>
<dbReference type="PROSITE" id="PS00108">
    <property type="entry name" value="PROTEIN_KINASE_ST"/>
    <property type="match status" value="1"/>
</dbReference>
<dbReference type="GO" id="GO:0005737">
    <property type="term" value="C:cytoplasm"/>
    <property type="evidence" value="ECO:0007669"/>
    <property type="project" value="TreeGrafter"/>
</dbReference>
<dbReference type="PANTHER" id="PTHR24056:SF576">
    <property type="entry name" value="SERINE_THREONINE-PROTEIN KINASE CSK1"/>
    <property type="match status" value="1"/>
</dbReference>
<dbReference type="GO" id="GO:0010468">
    <property type="term" value="P:regulation of gene expression"/>
    <property type="evidence" value="ECO:0007669"/>
    <property type="project" value="TreeGrafter"/>
</dbReference>
<dbReference type="OrthoDB" id="413582at2759"/>
<dbReference type="AlphaFoldDB" id="A0A6A6JEE5"/>
<organism evidence="9 10">
    <name type="scientific">Westerdykella ornata</name>
    <dbReference type="NCBI Taxonomy" id="318751"/>
    <lineage>
        <taxon>Eukaryota</taxon>
        <taxon>Fungi</taxon>
        <taxon>Dikarya</taxon>
        <taxon>Ascomycota</taxon>
        <taxon>Pezizomycotina</taxon>
        <taxon>Dothideomycetes</taxon>
        <taxon>Pleosporomycetidae</taxon>
        <taxon>Pleosporales</taxon>
        <taxon>Sporormiaceae</taxon>
        <taxon>Westerdykella</taxon>
    </lineage>
</organism>
<feature type="domain" description="Protein kinase" evidence="8">
    <location>
        <begin position="107"/>
        <end position="409"/>
    </location>
</feature>
<evidence type="ECO:0000256" key="5">
    <source>
        <dbReference type="ARBA" id="ARBA00047811"/>
    </source>
</evidence>
<dbReference type="RefSeq" id="XP_033652174.1">
    <property type="nucleotide sequence ID" value="XM_033797064.1"/>
</dbReference>
<name>A0A6A6JEE5_WESOR</name>
<protein>
    <recommendedName>
        <fullName evidence="2">cyclin-dependent kinase</fullName>
        <ecNumber evidence="2">2.7.11.22</ecNumber>
    </recommendedName>
</protein>
<dbReference type="GeneID" id="54550239"/>
<dbReference type="Pfam" id="PF00069">
    <property type="entry name" value="Pkinase"/>
    <property type="match status" value="1"/>
</dbReference>
<keyword evidence="10" id="KW-1185">Reference proteome</keyword>
<dbReference type="GO" id="GO:0007165">
    <property type="term" value="P:signal transduction"/>
    <property type="evidence" value="ECO:0007669"/>
    <property type="project" value="TreeGrafter"/>
</dbReference>
<dbReference type="EC" id="2.7.11.22" evidence="2"/>
<dbReference type="GO" id="GO:0005634">
    <property type="term" value="C:nucleus"/>
    <property type="evidence" value="ECO:0007669"/>
    <property type="project" value="TreeGrafter"/>
</dbReference>
<dbReference type="GO" id="GO:0000307">
    <property type="term" value="C:cyclin-dependent protein kinase holoenzyme complex"/>
    <property type="evidence" value="ECO:0007669"/>
    <property type="project" value="TreeGrafter"/>
</dbReference>
<comment type="similarity">
    <text evidence="1">Belongs to the protein kinase superfamily. CMGC Ser/Thr protein kinase family. CDC2/CDKX subfamily.</text>
</comment>
<accession>A0A6A6JEE5</accession>
<dbReference type="GO" id="GO:0004693">
    <property type="term" value="F:cyclin-dependent protein serine/threonine kinase activity"/>
    <property type="evidence" value="ECO:0007669"/>
    <property type="project" value="UniProtKB-EC"/>
</dbReference>
<dbReference type="InterPro" id="IPR008271">
    <property type="entry name" value="Ser/Thr_kinase_AS"/>
</dbReference>
<dbReference type="InterPro" id="IPR050108">
    <property type="entry name" value="CDK"/>
</dbReference>
<dbReference type="Gene3D" id="1.10.510.10">
    <property type="entry name" value="Transferase(Phosphotransferase) domain 1"/>
    <property type="match status" value="1"/>
</dbReference>
<dbReference type="Gene3D" id="3.30.200.20">
    <property type="entry name" value="Phosphorylase Kinase, domain 1"/>
    <property type="match status" value="1"/>
</dbReference>
<evidence type="ECO:0000313" key="10">
    <source>
        <dbReference type="Proteomes" id="UP000800097"/>
    </source>
</evidence>
<evidence type="ECO:0000256" key="4">
    <source>
        <dbReference type="ARBA" id="ARBA00022840"/>
    </source>
</evidence>
<keyword evidence="3" id="KW-0547">Nucleotide-binding</keyword>
<comment type="catalytic activity">
    <reaction evidence="6">
        <text>L-seryl-[protein] + ATP = O-phospho-L-seryl-[protein] + ADP + H(+)</text>
        <dbReference type="Rhea" id="RHEA:17989"/>
        <dbReference type="Rhea" id="RHEA-COMP:9863"/>
        <dbReference type="Rhea" id="RHEA-COMP:11604"/>
        <dbReference type="ChEBI" id="CHEBI:15378"/>
        <dbReference type="ChEBI" id="CHEBI:29999"/>
        <dbReference type="ChEBI" id="CHEBI:30616"/>
        <dbReference type="ChEBI" id="CHEBI:83421"/>
        <dbReference type="ChEBI" id="CHEBI:456216"/>
        <dbReference type="EC" id="2.7.11.22"/>
    </reaction>
</comment>
<dbReference type="PROSITE" id="PS50011">
    <property type="entry name" value="PROTEIN_KINASE_DOM"/>
    <property type="match status" value="1"/>
</dbReference>
<feature type="compositionally biased region" description="Basic and acidic residues" evidence="7">
    <location>
        <begin position="77"/>
        <end position="92"/>
    </location>
</feature>
<feature type="region of interest" description="Disordered" evidence="7">
    <location>
        <begin position="76"/>
        <end position="99"/>
    </location>
</feature>
<dbReference type="SUPFAM" id="SSF56112">
    <property type="entry name" value="Protein kinase-like (PK-like)"/>
    <property type="match status" value="1"/>
</dbReference>
<keyword evidence="4" id="KW-0067">ATP-binding</keyword>
<evidence type="ECO:0000256" key="6">
    <source>
        <dbReference type="ARBA" id="ARBA00048367"/>
    </source>
</evidence>
<evidence type="ECO:0000259" key="8">
    <source>
        <dbReference type="PROSITE" id="PS50011"/>
    </source>
</evidence>
<dbReference type="GO" id="GO:0000082">
    <property type="term" value="P:G1/S transition of mitotic cell cycle"/>
    <property type="evidence" value="ECO:0007669"/>
    <property type="project" value="TreeGrafter"/>
</dbReference>
<evidence type="ECO:0000256" key="2">
    <source>
        <dbReference type="ARBA" id="ARBA00012425"/>
    </source>
</evidence>
<comment type="catalytic activity">
    <reaction evidence="5">
        <text>L-threonyl-[protein] + ATP = O-phospho-L-threonyl-[protein] + ADP + H(+)</text>
        <dbReference type="Rhea" id="RHEA:46608"/>
        <dbReference type="Rhea" id="RHEA-COMP:11060"/>
        <dbReference type="Rhea" id="RHEA-COMP:11605"/>
        <dbReference type="ChEBI" id="CHEBI:15378"/>
        <dbReference type="ChEBI" id="CHEBI:30013"/>
        <dbReference type="ChEBI" id="CHEBI:30616"/>
        <dbReference type="ChEBI" id="CHEBI:61977"/>
        <dbReference type="ChEBI" id="CHEBI:456216"/>
        <dbReference type="EC" id="2.7.11.22"/>
    </reaction>
</comment>
<gene>
    <name evidence="9" type="ORF">EI97DRAFT_421745</name>
</gene>
<dbReference type="InterPro" id="IPR000719">
    <property type="entry name" value="Prot_kinase_dom"/>
</dbReference>
<dbReference type="InterPro" id="IPR011009">
    <property type="entry name" value="Kinase-like_dom_sf"/>
</dbReference>
<dbReference type="Proteomes" id="UP000800097">
    <property type="component" value="Unassembled WGS sequence"/>
</dbReference>
<evidence type="ECO:0000256" key="3">
    <source>
        <dbReference type="ARBA" id="ARBA00022741"/>
    </source>
</evidence>
<dbReference type="EMBL" id="ML986501">
    <property type="protein sequence ID" value="KAF2274635.1"/>
    <property type="molecule type" value="Genomic_DNA"/>
</dbReference>
<dbReference type="GO" id="GO:0010389">
    <property type="term" value="P:regulation of G2/M transition of mitotic cell cycle"/>
    <property type="evidence" value="ECO:0007669"/>
    <property type="project" value="TreeGrafter"/>
</dbReference>
<dbReference type="SMART" id="SM00220">
    <property type="entry name" value="S_TKc"/>
    <property type="match status" value="1"/>
</dbReference>
<dbReference type="GO" id="GO:0030332">
    <property type="term" value="F:cyclin binding"/>
    <property type="evidence" value="ECO:0007669"/>
    <property type="project" value="TreeGrafter"/>
</dbReference>
<dbReference type="GO" id="GO:0005524">
    <property type="term" value="F:ATP binding"/>
    <property type="evidence" value="ECO:0007669"/>
    <property type="project" value="UniProtKB-KW"/>
</dbReference>
<keyword evidence="9" id="KW-0418">Kinase</keyword>
<evidence type="ECO:0000256" key="1">
    <source>
        <dbReference type="ARBA" id="ARBA00006485"/>
    </source>
</evidence>
<evidence type="ECO:0000313" key="9">
    <source>
        <dbReference type="EMBL" id="KAF2274635.1"/>
    </source>
</evidence>
<dbReference type="PANTHER" id="PTHR24056">
    <property type="entry name" value="CELL DIVISION PROTEIN KINASE"/>
    <property type="match status" value="1"/>
</dbReference>
<evidence type="ECO:0000256" key="7">
    <source>
        <dbReference type="SAM" id="MobiDB-lite"/>
    </source>
</evidence>
<reference evidence="9" key="1">
    <citation type="journal article" date="2020" name="Stud. Mycol.">
        <title>101 Dothideomycetes genomes: a test case for predicting lifestyles and emergence of pathogens.</title>
        <authorList>
            <person name="Haridas S."/>
            <person name="Albert R."/>
            <person name="Binder M."/>
            <person name="Bloem J."/>
            <person name="Labutti K."/>
            <person name="Salamov A."/>
            <person name="Andreopoulos B."/>
            <person name="Baker S."/>
            <person name="Barry K."/>
            <person name="Bills G."/>
            <person name="Bluhm B."/>
            <person name="Cannon C."/>
            <person name="Castanera R."/>
            <person name="Culley D."/>
            <person name="Daum C."/>
            <person name="Ezra D."/>
            <person name="Gonzalez J."/>
            <person name="Henrissat B."/>
            <person name="Kuo A."/>
            <person name="Liang C."/>
            <person name="Lipzen A."/>
            <person name="Lutzoni F."/>
            <person name="Magnuson J."/>
            <person name="Mondo S."/>
            <person name="Nolan M."/>
            <person name="Ohm R."/>
            <person name="Pangilinan J."/>
            <person name="Park H.-J."/>
            <person name="Ramirez L."/>
            <person name="Alfaro M."/>
            <person name="Sun H."/>
            <person name="Tritt A."/>
            <person name="Yoshinaga Y."/>
            <person name="Zwiers L.-H."/>
            <person name="Turgeon B."/>
            <person name="Goodwin S."/>
            <person name="Spatafora J."/>
            <person name="Crous P."/>
            <person name="Grigoriev I."/>
        </authorList>
    </citation>
    <scope>NUCLEOTIDE SEQUENCE</scope>
    <source>
        <strain evidence="9">CBS 379.55</strain>
    </source>
</reference>
<sequence>MPATTWQLDLAFSSRLEQVTKLASAAETCSRLTTKADARREATIIETEIFNCACSIEDYHRRCADRVELLQRASKRLPVERDGEPKPEHEPESEPTPVAAGIDIGPYKKAVYHREGLFSVVYKASPPPDKKFLAPQGFPEVGNIKLVALKLTNPSTMHPPHDCFREAKILKLAQSARVIPLLETFREASHFVIVFPFMPFEFGQLLKQDRLSRVRIRDCLRDLFTALNFVHAQGIIHRDVKPSNILLKSAEGPAYLTDFGISWSPAAPGSEAAGSLITDVGTTCYRPPELLFGDKTYGWPLDAWAAGCVAAEALVPGHPTLFDSGELGSDLALIHSIFSKMGTPTLDEWPSAARCPDWGKMVFKEYGKQHSSELMPNCSLVERDFVFNLVRYEPGDRMSASKALEHEYFTAPFA</sequence>